<evidence type="ECO:0000313" key="2">
    <source>
        <dbReference type="Proteomes" id="UP000814128"/>
    </source>
</evidence>
<sequence>PHRVFARALGSTEASFYWDGEFCGTADCIDRTTVRLAPALYIADPVADAKRFRAVWMRLKQRFPLLAARVDEIDGGEKLRFVVSEARMQDALLPGEFEYVPDADARASEHAVERYLNAPARHLSRTLPAALTVLRCADGLEGTYEIVSAFAHMITDGMAGFTFSRALCDILAQGPAALGAPLPDLQQGLALVPSSESLHPTRRLPLARQRWRRAVARIINTRRAVELIGGQTLPRTFTTLTPHTPARSCALRASLSPEVSKAAVAACRVHGVTVGNALPVLGQVALSRVLHRRLARGELSLEEWARRTRGPTLTGGPLNLRPFLAPEWVAAGGMDVVNICIGFFFEILPSLPRAPLRDPADPVSFALDTSGAPSFANLLPQPRFWLRAAMGKRTAARYHHHALFLELAADIADTRVARARSTASVWKKICSGEGANVPPLEKDTRVVTHGGSSMGKVSVHLLFPLSRTPAEPPVEPTLVRAASKGYLRCRPGELYLGLNMANSTLNFTIFYDANAYADEVVQEWLDEVRGATIYFLGGG</sequence>
<name>A0ACB8QC54_9AGAM</name>
<dbReference type="EMBL" id="MU273681">
    <property type="protein sequence ID" value="KAI0029368.1"/>
    <property type="molecule type" value="Genomic_DNA"/>
</dbReference>
<feature type="non-terminal residue" evidence="1">
    <location>
        <position position="1"/>
    </location>
</feature>
<feature type="non-terminal residue" evidence="1">
    <location>
        <position position="539"/>
    </location>
</feature>
<reference evidence="1" key="2">
    <citation type="journal article" date="2022" name="New Phytol.">
        <title>Evolutionary transition to the ectomycorrhizal habit in the genomes of a hyperdiverse lineage of mushroom-forming fungi.</title>
        <authorList>
            <person name="Looney B."/>
            <person name="Miyauchi S."/>
            <person name="Morin E."/>
            <person name="Drula E."/>
            <person name="Courty P.E."/>
            <person name="Kohler A."/>
            <person name="Kuo A."/>
            <person name="LaButti K."/>
            <person name="Pangilinan J."/>
            <person name="Lipzen A."/>
            <person name="Riley R."/>
            <person name="Andreopoulos W."/>
            <person name="He G."/>
            <person name="Johnson J."/>
            <person name="Nolan M."/>
            <person name="Tritt A."/>
            <person name="Barry K.W."/>
            <person name="Grigoriev I.V."/>
            <person name="Nagy L.G."/>
            <person name="Hibbett D."/>
            <person name="Henrissat B."/>
            <person name="Matheny P.B."/>
            <person name="Labbe J."/>
            <person name="Martin F.M."/>
        </authorList>
    </citation>
    <scope>NUCLEOTIDE SEQUENCE</scope>
    <source>
        <strain evidence="1">EC-137</strain>
    </source>
</reference>
<protein>
    <submittedName>
        <fullName evidence="1">Uncharacterized protein</fullName>
    </submittedName>
</protein>
<organism evidence="1 2">
    <name type="scientific">Vararia minispora EC-137</name>
    <dbReference type="NCBI Taxonomy" id="1314806"/>
    <lineage>
        <taxon>Eukaryota</taxon>
        <taxon>Fungi</taxon>
        <taxon>Dikarya</taxon>
        <taxon>Basidiomycota</taxon>
        <taxon>Agaricomycotina</taxon>
        <taxon>Agaricomycetes</taxon>
        <taxon>Russulales</taxon>
        <taxon>Lachnocladiaceae</taxon>
        <taxon>Vararia</taxon>
    </lineage>
</organism>
<comment type="caution">
    <text evidence="1">The sequence shown here is derived from an EMBL/GenBank/DDBJ whole genome shotgun (WGS) entry which is preliminary data.</text>
</comment>
<evidence type="ECO:0000313" key="1">
    <source>
        <dbReference type="EMBL" id="KAI0029368.1"/>
    </source>
</evidence>
<accession>A0ACB8QC54</accession>
<reference evidence="1" key="1">
    <citation type="submission" date="2021-02" db="EMBL/GenBank/DDBJ databases">
        <authorList>
            <consortium name="DOE Joint Genome Institute"/>
            <person name="Ahrendt S."/>
            <person name="Looney B.P."/>
            <person name="Miyauchi S."/>
            <person name="Morin E."/>
            <person name="Drula E."/>
            <person name="Courty P.E."/>
            <person name="Chicoki N."/>
            <person name="Fauchery L."/>
            <person name="Kohler A."/>
            <person name="Kuo A."/>
            <person name="Labutti K."/>
            <person name="Pangilinan J."/>
            <person name="Lipzen A."/>
            <person name="Riley R."/>
            <person name="Andreopoulos W."/>
            <person name="He G."/>
            <person name="Johnson J."/>
            <person name="Barry K.W."/>
            <person name="Grigoriev I.V."/>
            <person name="Nagy L."/>
            <person name="Hibbett D."/>
            <person name="Henrissat B."/>
            <person name="Matheny P.B."/>
            <person name="Labbe J."/>
            <person name="Martin F."/>
        </authorList>
    </citation>
    <scope>NUCLEOTIDE SEQUENCE</scope>
    <source>
        <strain evidence="1">EC-137</strain>
    </source>
</reference>
<gene>
    <name evidence="1" type="ORF">K488DRAFT_22700</name>
</gene>
<dbReference type="Proteomes" id="UP000814128">
    <property type="component" value="Unassembled WGS sequence"/>
</dbReference>
<proteinExistence type="predicted"/>
<keyword evidence="2" id="KW-1185">Reference proteome</keyword>